<protein>
    <submittedName>
        <fullName evidence="3">Sec7 family protein</fullName>
    </submittedName>
</protein>
<feature type="region of interest" description="Disordered" evidence="1">
    <location>
        <begin position="1840"/>
        <end position="1872"/>
    </location>
</feature>
<name>A0A4Z1SZB0_GIAMU</name>
<dbReference type="PANTHER" id="PTHR10663">
    <property type="entry name" value="GUANYL-NUCLEOTIDE EXCHANGE FACTOR"/>
    <property type="match status" value="1"/>
</dbReference>
<accession>A0A4Z1SZB0</accession>
<comment type="caution">
    <text evidence="3">The sequence shown here is derived from an EMBL/GenBank/DDBJ whole genome shotgun (WGS) entry which is preliminary data.</text>
</comment>
<dbReference type="PANTHER" id="PTHR10663:SF388">
    <property type="entry name" value="GOLGI-SPECIFIC BREFELDIN A-RESISTANCE GUANINE NUCLEOTIDE EXCHANGE FACTOR 1"/>
    <property type="match status" value="1"/>
</dbReference>
<evidence type="ECO:0000259" key="2">
    <source>
        <dbReference type="PROSITE" id="PS50190"/>
    </source>
</evidence>
<dbReference type="GO" id="GO:0005737">
    <property type="term" value="C:cytoplasm"/>
    <property type="evidence" value="ECO:0007669"/>
    <property type="project" value="UniProtKB-ARBA"/>
</dbReference>
<dbReference type="VEuPathDB" id="GiardiaDB:GMRT_15591"/>
<dbReference type="GO" id="GO:0032012">
    <property type="term" value="P:regulation of ARF protein signal transduction"/>
    <property type="evidence" value="ECO:0007669"/>
    <property type="project" value="InterPro"/>
</dbReference>
<dbReference type="Pfam" id="PF01369">
    <property type="entry name" value="Sec7"/>
    <property type="match status" value="1"/>
</dbReference>
<dbReference type="Proteomes" id="UP000315496">
    <property type="component" value="Chromosome 2"/>
</dbReference>
<gene>
    <name evidence="3" type="ORF">GMRT_15591</name>
</gene>
<evidence type="ECO:0000313" key="3">
    <source>
        <dbReference type="EMBL" id="TNJ28818.1"/>
    </source>
</evidence>
<reference evidence="3 4" key="1">
    <citation type="submission" date="2019-05" db="EMBL/GenBank/DDBJ databases">
        <title>The compact genome of Giardia muris reveals important steps in the evolution of intestinal protozoan parasites.</title>
        <authorList>
            <person name="Xu F."/>
            <person name="Jimenez-Gonzalez A."/>
            <person name="Einarsson E."/>
            <person name="Astvaldsson A."/>
            <person name="Peirasmaki D."/>
            <person name="Eckmann L."/>
            <person name="Andersson J.O."/>
            <person name="Svard S.G."/>
            <person name="Jerlstrom-Hultqvist J."/>
        </authorList>
    </citation>
    <scope>NUCLEOTIDE SEQUENCE [LARGE SCALE GENOMIC DNA]</scope>
    <source>
        <strain evidence="3 4">Roberts-Thomson</strain>
    </source>
</reference>
<keyword evidence="4" id="KW-1185">Reference proteome</keyword>
<dbReference type="GO" id="GO:0012505">
    <property type="term" value="C:endomembrane system"/>
    <property type="evidence" value="ECO:0007669"/>
    <property type="project" value="UniProtKB-ARBA"/>
</dbReference>
<evidence type="ECO:0000256" key="1">
    <source>
        <dbReference type="SAM" id="MobiDB-lite"/>
    </source>
</evidence>
<dbReference type="SUPFAM" id="SSF48425">
    <property type="entry name" value="Sec7 domain"/>
    <property type="match status" value="1"/>
</dbReference>
<dbReference type="InterPro" id="IPR000904">
    <property type="entry name" value="Sec7_dom"/>
</dbReference>
<dbReference type="InterPro" id="IPR035999">
    <property type="entry name" value="Sec7_dom_sf"/>
</dbReference>
<dbReference type="EMBL" id="VDLU01000002">
    <property type="protein sequence ID" value="TNJ28818.1"/>
    <property type="molecule type" value="Genomic_DNA"/>
</dbReference>
<feature type="compositionally biased region" description="Polar residues" evidence="1">
    <location>
        <begin position="1849"/>
        <end position="1867"/>
    </location>
</feature>
<sequence length="2054" mass="230762">MVALRMNRATLVKAVRSLREGRDRAREETHLAELAATELEKVVTQSKADTVSVSVETLANVFSAAGQLVSPAMPDTTVIAGLSTFEHFALDNDCFAAFDVRTLRDAVSPDGSLADYVVTLMWRLLTAGTQRSPAVFSCMTSLSEKLCLGSCNLFGVGYMTCIKTLLILLTCPEVPDVPLVLTRCILRLNYFVSMTRLEKEPGPVLEGVVGAPLETLAMLLSFIRQMMEALSVEPSISPAIMTSTKASLHSVFEVNLETTPYQETRCMSLHEAANVTLYLLLVSSNYYYMTDYIKTIILGPLFETLTRRFIIAHMFSPSIVTLSFASVELILRVYYKHAPLNFVYDYFRKYLFHILLVPELPCGEFRTSLLAHIGRLFSCDVPVQGLIFGLRELEAGIVRHAYPDSQLLDINDYEYLKLLCPRPMNMMLDLFVTFDCDPASANLVEQTLCAVLEYLRDAGSNTNKFYTQGYAYLKGTPHDFLDPTFQIDRGFHVISMTDSYPLFLHKLFHFICADYLGNYYPKAGRSANELPKGHQHASSVQAADHDASKSDEVIELDATSSDFVPNLLCYASFLGVDMYDVCHSVNFAAPREIVLGSCIDAAVYALSRVAAAEAALIHFQQYSSITKTVVHYERVICGSEKTKEIYARLFEGAYENGDISKIYSGHNSKRIFERGFALFDKKLEKGVEYFEKNGQLPPLQQATTPEYVEDPTIHFKGRRRTFEEQWILYIYQIKKHKAQYVNSDAHYDAIARFLFKHATENPLIQIGIPKDVIGEILGHDAVNNLSVLLSYGALFTKRWDEGEYADDFPIEEALRDFLGHFKIGGEAQAIDRIILFASYAYVTCKGARIRDHKLCHGVMFATIMLNTDQHSSSVRDKRMSKEDFVENTKRIDTGQQLTDKFLQDLYDSIRARPFSLGSIDNTRNLVAILDKHLYVPGGSMTLLDGTVIRGNLPTPKSKDPTLNIIGYKHEWYPTRLCYSVRDYLKEVVSDPRPMPSLQIVKDRYYIMFIESLTFKTGASVPAALIQVLADFPCKPMDVTKVQWVIRSLFLHLAFLHNVEFRHTRAIVASIVKDLVRITGLSHLPPLTTFQTTGDPSAEHSLSHHDTRHESSHTLAITGALPQQGTQVDAGYIRALMALRVVEFIRTVEDTSRQKPYLIDPLRLQPYCTPNLAELPVDALTPSSVLFRLPLNWYVGKLTGGEAWAHYLELLVRLDYYIDGGDRCLLPSWPVDPSQKKRDDLAQPSARIQQDCGRIATTLGCDVLEAENLYFIRMLVGSQMISQVYSKLSGLSSEELGGVMRFLNARALDADVSDLEQGWIYYVRRGTNILQSVLERSSDRFRRVFIVSSEMYGRHCDPETEQLLLDYYCDILRQYYLRITTRRRQTQSIDPASMTREITESTQVGLASDVASVVPSSREQTDPEQHFQRNLIQPLVTIVEGLDSLEVADKVLSFIEELLVSYVSPPTVSLAPASLIMFASVTSHIIKYANSVTAEDSKNDMVVYTLSRCDNISARLLEALKVLNEILPACLQVLAALALQTSAPRIGEQAMRSLKVLLEQSYGLMRASFGAEESQERGIVCYSGVPLSENPYVRYFAGGVGLLTQCSLSTDRQMHELGIRLYSEIIMRAFTVTSELEGLVDRWDLIHYILIHGVIRSMPGALTQTHNSVMQKASCSQYAEYAERLHGMADRFCYLIPCSQGGACCAFDECLCHTPFDMCLPLLLHTNSAPILKDVLLNGLIYLLEPRLSREFLVTMKLFVTYLFEIFLTLFESETNLVLISDSVLSAPLSNTKSIKSSPTSNGLLEFTRGLGYQRLEDVFPSLRACISVIPAWIELTTTPSPVTDSTDPNQSSPTFQPENICSDTPSSDVPAPSGEGHKTYIQLFDYFCHLLSIPCQAYQRIFREASAVGLTPPILEMLRTEILTLFEHFTSIQRLKLLNGREDYILLSGMFTAGSHMVGDAVVCDQLLDRISNTLVCYRELPEAQGRSDPPTDPGRLDSYRIMVVSALTCLSGMSRAQVEPRRRQIFEQCTDLILDSSRDIRLKIFAVMRALFV</sequence>
<evidence type="ECO:0000313" key="4">
    <source>
        <dbReference type="Proteomes" id="UP000315496"/>
    </source>
</evidence>
<dbReference type="InterPro" id="IPR023394">
    <property type="entry name" value="Sec7_C_sf"/>
</dbReference>
<proteinExistence type="predicted"/>
<dbReference type="OrthoDB" id="10253712at2759"/>
<dbReference type="Gene3D" id="1.10.220.20">
    <property type="match status" value="1"/>
</dbReference>
<dbReference type="GO" id="GO:0016192">
    <property type="term" value="P:vesicle-mediated transport"/>
    <property type="evidence" value="ECO:0007669"/>
    <property type="project" value="UniProtKB-ARBA"/>
</dbReference>
<dbReference type="GO" id="GO:0005085">
    <property type="term" value="F:guanyl-nucleotide exchange factor activity"/>
    <property type="evidence" value="ECO:0007669"/>
    <property type="project" value="InterPro"/>
</dbReference>
<dbReference type="PROSITE" id="PS50190">
    <property type="entry name" value="SEC7"/>
    <property type="match status" value="1"/>
</dbReference>
<dbReference type="SMART" id="SM00222">
    <property type="entry name" value="Sec7"/>
    <property type="match status" value="1"/>
</dbReference>
<dbReference type="Gene3D" id="1.10.1000.11">
    <property type="entry name" value="Arf Nucleotide-binding Site Opener,domain 2"/>
    <property type="match status" value="1"/>
</dbReference>
<organism evidence="3 4">
    <name type="scientific">Giardia muris</name>
    <dbReference type="NCBI Taxonomy" id="5742"/>
    <lineage>
        <taxon>Eukaryota</taxon>
        <taxon>Metamonada</taxon>
        <taxon>Diplomonadida</taxon>
        <taxon>Hexamitidae</taxon>
        <taxon>Giardiinae</taxon>
        <taxon>Giardia</taxon>
    </lineage>
</organism>
<feature type="domain" description="SEC7" evidence="2">
    <location>
        <begin position="661"/>
        <end position="912"/>
    </location>
</feature>